<feature type="domain" description="HTH marR-type" evidence="1">
    <location>
        <begin position="1"/>
        <end position="140"/>
    </location>
</feature>
<dbReference type="RefSeq" id="WP_109968098.1">
    <property type="nucleotide sequence ID" value="NZ_CP176093.1"/>
</dbReference>
<accession>A0A2V2N4B0</accession>
<dbReference type="PANTHER" id="PTHR33164">
    <property type="entry name" value="TRANSCRIPTIONAL REGULATOR, MARR FAMILY"/>
    <property type="match status" value="1"/>
</dbReference>
<dbReference type="AlphaFoldDB" id="A0A2V2N4B0"/>
<comment type="caution">
    <text evidence="2">The sequence shown here is derived from an EMBL/GenBank/DDBJ whole genome shotgun (WGS) entry which is preliminary data.</text>
</comment>
<dbReference type="PANTHER" id="PTHR33164:SF43">
    <property type="entry name" value="HTH-TYPE TRANSCRIPTIONAL REPRESSOR YETL"/>
    <property type="match status" value="1"/>
</dbReference>
<dbReference type="GO" id="GO:0003700">
    <property type="term" value="F:DNA-binding transcription factor activity"/>
    <property type="evidence" value="ECO:0007669"/>
    <property type="project" value="InterPro"/>
</dbReference>
<dbReference type="InterPro" id="IPR039422">
    <property type="entry name" value="MarR/SlyA-like"/>
</dbReference>
<evidence type="ECO:0000259" key="1">
    <source>
        <dbReference type="PROSITE" id="PS50995"/>
    </source>
</evidence>
<dbReference type="InterPro" id="IPR000835">
    <property type="entry name" value="HTH_MarR-typ"/>
</dbReference>
<gene>
    <name evidence="2" type="ORF">DK846_06365</name>
</gene>
<dbReference type="Pfam" id="PF12802">
    <property type="entry name" value="MarR_2"/>
    <property type="match status" value="1"/>
</dbReference>
<dbReference type="Gene3D" id="1.10.10.10">
    <property type="entry name" value="Winged helix-like DNA-binding domain superfamily/Winged helix DNA-binding domain"/>
    <property type="match status" value="1"/>
</dbReference>
<dbReference type="EMBL" id="QGMY01000006">
    <property type="protein sequence ID" value="PWR72586.1"/>
    <property type="molecule type" value="Genomic_DNA"/>
</dbReference>
<dbReference type="InterPro" id="IPR036388">
    <property type="entry name" value="WH-like_DNA-bd_sf"/>
</dbReference>
<keyword evidence="3" id="KW-1185">Reference proteome</keyword>
<protein>
    <recommendedName>
        <fullName evidence="1">HTH marR-type domain-containing protein</fullName>
    </recommendedName>
</protein>
<organism evidence="2 3">
    <name type="scientific">Methanospirillum lacunae</name>
    <dbReference type="NCBI Taxonomy" id="668570"/>
    <lineage>
        <taxon>Archaea</taxon>
        <taxon>Methanobacteriati</taxon>
        <taxon>Methanobacteriota</taxon>
        <taxon>Stenosarchaea group</taxon>
        <taxon>Methanomicrobia</taxon>
        <taxon>Methanomicrobiales</taxon>
        <taxon>Methanospirillaceae</taxon>
        <taxon>Methanospirillum</taxon>
    </lineage>
</organism>
<reference evidence="2 3" key="1">
    <citation type="submission" date="2018-05" db="EMBL/GenBank/DDBJ databases">
        <title>Draft genome of Methanospirillum lacunae Ki8-1.</title>
        <authorList>
            <person name="Dueholm M.S."/>
            <person name="Nielsen P.H."/>
            <person name="Bakmann L.F."/>
            <person name="Otzen D.E."/>
        </authorList>
    </citation>
    <scope>NUCLEOTIDE SEQUENCE [LARGE SCALE GENOMIC DNA]</scope>
    <source>
        <strain evidence="2 3">Ki8-1</strain>
    </source>
</reference>
<name>A0A2V2N4B0_9EURY</name>
<evidence type="ECO:0000313" key="3">
    <source>
        <dbReference type="Proteomes" id="UP000245657"/>
    </source>
</evidence>
<dbReference type="Proteomes" id="UP000245657">
    <property type="component" value="Unassembled WGS sequence"/>
</dbReference>
<dbReference type="GeneID" id="97548734"/>
<dbReference type="SUPFAM" id="SSF46785">
    <property type="entry name" value="Winged helix' DNA-binding domain"/>
    <property type="match status" value="1"/>
</dbReference>
<dbReference type="InterPro" id="IPR036390">
    <property type="entry name" value="WH_DNA-bd_sf"/>
</dbReference>
<sequence>MADVLADEVSIILTDIFEIGIERLRHIIYPYVTGKQGAQYRLLHYLTRVPMESMTNLGKAMYIPKQHMTTLVDSLITEGYVERHFDPADRRVIYIKITETGRTKLREFRVQIHGQLAKYIEKYEPEDLKLLASSLQTIKDFSKKY</sequence>
<proteinExistence type="predicted"/>
<dbReference type="OrthoDB" id="118086at2157"/>
<dbReference type="PROSITE" id="PS50995">
    <property type="entry name" value="HTH_MARR_2"/>
    <property type="match status" value="1"/>
</dbReference>
<evidence type="ECO:0000313" key="2">
    <source>
        <dbReference type="EMBL" id="PWR72586.1"/>
    </source>
</evidence>
<dbReference type="SMART" id="SM00347">
    <property type="entry name" value="HTH_MARR"/>
    <property type="match status" value="1"/>
</dbReference>
<dbReference type="GO" id="GO:0006950">
    <property type="term" value="P:response to stress"/>
    <property type="evidence" value="ECO:0007669"/>
    <property type="project" value="TreeGrafter"/>
</dbReference>